<dbReference type="PANTHER" id="PTHR11102:SF160">
    <property type="entry name" value="ERAD-ASSOCIATED E3 UBIQUITIN-PROTEIN LIGASE COMPONENT HRD3"/>
    <property type="match status" value="1"/>
</dbReference>
<name>A0A5R9J082_9PROT</name>
<dbReference type="OrthoDB" id="112232at2"/>
<reference evidence="1 2" key="1">
    <citation type="submission" date="2019-05" db="EMBL/GenBank/DDBJ databases">
        <authorList>
            <person name="Pankratov T."/>
            <person name="Grouzdev D."/>
        </authorList>
    </citation>
    <scope>NUCLEOTIDE SEQUENCE [LARGE SCALE GENOMIC DNA]</scope>
    <source>
        <strain evidence="1 2">KEBCLARHB70R</strain>
    </source>
</reference>
<comment type="caution">
    <text evidence="1">The sequence shown here is derived from an EMBL/GenBank/DDBJ whole genome shotgun (WGS) entry which is preliminary data.</text>
</comment>
<dbReference type="SMART" id="SM00671">
    <property type="entry name" value="SEL1"/>
    <property type="match status" value="10"/>
</dbReference>
<dbReference type="Gene3D" id="1.25.40.10">
    <property type="entry name" value="Tetratricopeptide repeat domain"/>
    <property type="match status" value="2"/>
</dbReference>
<dbReference type="AlphaFoldDB" id="A0A5R9J082"/>
<gene>
    <name evidence="1" type="ORF">FE263_19015</name>
</gene>
<sequence length="590" mass="61225">MVIRAGRMSVFRAIHLKFLRLFGSPPSLVEHACQLAARGNHRQAVDLFVQAAKAGSSAACLELGRAYLFGIGLPHCAAAALHWLDRAAVGGVVEAQFMIASLALQGHTNSPSQNWFENASGAKAGAADYPMALRWVEQAASSGHAPSQALLGFILTSGPPALRDVRRGDDCYRRAADAGCAHGQLGWSLALLRADPVANADDARSLLTEAARADLPIAHYLLGVLAGRDSPASEAAPEMAAHFLAGARLGHAPSQLACGLSLLHGDGVRPDAFQGESWIRRAALAGEVEAFAALGKLYGQSAGGAADTTSPLPPNFAEAMLWFGRASASGHMGAACALARLHLQNVGAGADRGEALRLLRGAAELGDQAACDELAAVVLANRSIASSAGHDESRAILAWFRERATQGDPAAAYNVGVCCVAGIGMAANDAEALPWFRIAAEHLPIAQYSCGLMLVEGRGAAQDLVAGRRLLLQASEQGLPEAEALAGEMLLNGRGGPADLGTAKILFRQAAEGGHAGALYALGLMALGYYQEPEDPQAARVFLRRAAEQGHAGAMAALAARYPARDRCPAAVQPQAIDAGASRELTLELL</sequence>
<evidence type="ECO:0000313" key="2">
    <source>
        <dbReference type="Proteomes" id="UP000305654"/>
    </source>
</evidence>
<dbReference type="Proteomes" id="UP000305654">
    <property type="component" value="Unassembled WGS sequence"/>
</dbReference>
<dbReference type="Pfam" id="PF08238">
    <property type="entry name" value="Sel1"/>
    <property type="match status" value="11"/>
</dbReference>
<accession>A0A5R9J082</accession>
<protein>
    <submittedName>
        <fullName evidence="1">Sel1 repeat family protein</fullName>
    </submittedName>
</protein>
<keyword evidence="2" id="KW-1185">Reference proteome</keyword>
<dbReference type="InterPro" id="IPR011990">
    <property type="entry name" value="TPR-like_helical_dom_sf"/>
</dbReference>
<evidence type="ECO:0000313" key="1">
    <source>
        <dbReference type="EMBL" id="TLU70952.1"/>
    </source>
</evidence>
<dbReference type="PANTHER" id="PTHR11102">
    <property type="entry name" value="SEL-1-LIKE PROTEIN"/>
    <property type="match status" value="1"/>
</dbReference>
<proteinExistence type="predicted"/>
<dbReference type="EMBL" id="VCDI01000009">
    <property type="protein sequence ID" value="TLU70952.1"/>
    <property type="molecule type" value="Genomic_DNA"/>
</dbReference>
<organism evidence="1 2">
    <name type="scientific">Lichenicoccus roseus</name>
    <dbReference type="NCBI Taxonomy" id="2683649"/>
    <lineage>
        <taxon>Bacteria</taxon>
        <taxon>Pseudomonadati</taxon>
        <taxon>Pseudomonadota</taxon>
        <taxon>Alphaproteobacteria</taxon>
        <taxon>Acetobacterales</taxon>
        <taxon>Acetobacteraceae</taxon>
        <taxon>Lichenicoccus</taxon>
    </lineage>
</organism>
<dbReference type="InterPro" id="IPR006597">
    <property type="entry name" value="Sel1-like"/>
</dbReference>
<dbReference type="InterPro" id="IPR050767">
    <property type="entry name" value="Sel1_AlgK"/>
</dbReference>
<dbReference type="SUPFAM" id="SSF81901">
    <property type="entry name" value="HCP-like"/>
    <property type="match status" value="3"/>
</dbReference>